<dbReference type="RefSeq" id="XP_004990816.1">
    <property type="nucleotide sequence ID" value="XM_004990759.1"/>
</dbReference>
<feature type="region of interest" description="Disordered" evidence="1">
    <location>
        <begin position="45"/>
        <end position="81"/>
    </location>
</feature>
<evidence type="ECO:0000313" key="3">
    <source>
        <dbReference type="EMBL" id="EGD76976.1"/>
    </source>
</evidence>
<keyword evidence="2" id="KW-1133">Transmembrane helix</keyword>
<proteinExistence type="predicted"/>
<feature type="transmembrane region" description="Helical" evidence="2">
    <location>
        <begin position="94"/>
        <end position="122"/>
    </location>
</feature>
<sequence>MSSAVAFAAVRGRLCRCACWRGSRFASAARDSGRLVATQARQQAAPKQRWSRFASSSSSSSSSTASSSATTGPGAVPPPPPRTGNFFMDILHEILFYSPVSAMVGFTIGGLGATFFGALYFLHKTEYLDVGRLLQGADRIEFRVRRAHERDASPDGDGASDDACCDVDAEVIAIKEPASGEDGDVAGSGAGATKSSTATTTKKAAGLPSLFDVPLPLITLGGWCIAFVATAAVAYTRARLRLQFREFVRQVNFSLTSVDKNNVLRLRTIKECTLNEILPDNPAGVNMVVNGARGVQRDNPFIALPASQYDLIMNQILNAISPLFAHGFLAEDQGLPVTHDWYYFGITFRKETIKMRKLRVVLAKESLLKRLAEDPSYVPHFESPEHHVRLDTLRLMTKMYLEQDPNGPAVYKNPTDNGEVMRLCKLKIALPVCSSSSPPTSSTPTP</sequence>
<dbReference type="EMBL" id="GL832976">
    <property type="protein sequence ID" value="EGD76976.1"/>
    <property type="molecule type" value="Genomic_DNA"/>
</dbReference>
<keyword evidence="4" id="KW-1185">Reference proteome</keyword>
<dbReference type="Proteomes" id="UP000007799">
    <property type="component" value="Unassembled WGS sequence"/>
</dbReference>
<dbReference type="OMA" id="THSALYW"/>
<keyword evidence="2" id="KW-0472">Membrane</keyword>
<evidence type="ECO:0000256" key="1">
    <source>
        <dbReference type="SAM" id="MobiDB-lite"/>
    </source>
</evidence>
<dbReference type="eggNOG" id="ENOG502SE48">
    <property type="taxonomic scope" value="Eukaryota"/>
</dbReference>
<evidence type="ECO:0000313" key="4">
    <source>
        <dbReference type="Proteomes" id="UP000007799"/>
    </source>
</evidence>
<dbReference type="KEGG" id="sre:PTSG_12570"/>
<dbReference type="OrthoDB" id="10266538at2759"/>
<dbReference type="AlphaFoldDB" id="F2UJ28"/>
<keyword evidence="2" id="KW-0812">Transmembrane</keyword>
<dbReference type="GeneID" id="16071379"/>
<feature type="region of interest" description="Disordered" evidence="1">
    <location>
        <begin position="179"/>
        <end position="198"/>
    </location>
</feature>
<reference evidence="3" key="1">
    <citation type="submission" date="2009-08" db="EMBL/GenBank/DDBJ databases">
        <title>Annotation of Salpingoeca rosetta.</title>
        <authorList>
            <consortium name="The Broad Institute Genome Sequencing Platform"/>
            <person name="Russ C."/>
            <person name="Cuomo C."/>
            <person name="Burger G."/>
            <person name="Gray M.W."/>
            <person name="Holland P.W.H."/>
            <person name="King N."/>
            <person name="Lang F.B.F."/>
            <person name="Roger A.J."/>
            <person name="Ruiz-Trillo I."/>
            <person name="Young S.K."/>
            <person name="Zeng Q."/>
            <person name="Gargeya S."/>
            <person name="Alvarado L."/>
            <person name="Berlin A."/>
            <person name="Chapman S.B."/>
            <person name="Chen Z."/>
            <person name="Freedman E."/>
            <person name="Gellesch M."/>
            <person name="Goldberg J."/>
            <person name="Griggs A."/>
            <person name="Gujja S."/>
            <person name="Heilman E."/>
            <person name="Heiman D."/>
            <person name="Howarth C."/>
            <person name="Mehta T."/>
            <person name="Neiman D."/>
            <person name="Pearson M."/>
            <person name="Roberts A."/>
            <person name="Saif S."/>
            <person name="Shea T."/>
            <person name="Shenoy N."/>
            <person name="Sisk P."/>
            <person name="Stolte C."/>
            <person name="Sykes S."/>
            <person name="White J."/>
            <person name="Yandava C."/>
            <person name="Haas B."/>
            <person name="Nusbaum C."/>
            <person name="Birren B."/>
        </authorList>
    </citation>
    <scope>NUCLEOTIDE SEQUENCE [LARGE SCALE GENOMIC DNA]</scope>
    <source>
        <strain evidence="3">ATCC 50818</strain>
    </source>
</reference>
<evidence type="ECO:0000256" key="2">
    <source>
        <dbReference type="SAM" id="Phobius"/>
    </source>
</evidence>
<organism evidence="4">
    <name type="scientific">Salpingoeca rosetta (strain ATCC 50818 / BSB-021)</name>
    <dbReference type="NCBI Taxonomy" id="946362"/>
    <lineage>
        <taxon>Eukaryota</taxon>
        <taxon>Choanoflagellata</taxon>
        <taxon>Craspedida</taxon>
        <taxon>Salpingoecidae</taxon>
        <taxon>Salpingoeca</taxon>
    </lineage>
</organism>
<feature type="compositionally biased region" description="Low complexity" evidence="1">
    <location>
        <begin position="54"/>
        <end position="74"/>
    </location>
</feature>
<name>F2UJ28_SALR5</name>
<feature type="transmembrane region" description="Helical" evidence="2">
    <location>
        <begin position="215"/>
        <end position="235"/>
    </location>
</feature>
<gene>
    <name evidence="3" type="ORF">PTSG_12570</name>
</gene>
<dbReference type="InParanoid" id="F2UJ28"/>
<protein>
    <submittedName>
        <fullName evidence="3">Uncharacterized protein</fullName>
    </submittedName>
</protein>
<accession>F2UJ28</accession>